<dbReference type="SMART" id="SM00420">
    <property type="entry name" value="HTH_DEOR"/>
    <property type="match status" value="1"/>
</dbReference>
<dbReference type="PRINTS" id="PR00037">
    <property type="entry name" value="HTHLACR"/>
</dbReference>
<dbReference type="SUPFAM" id="SSF100950">
    <property type="entry name" value="NagB/RpiA/CoA transferase-like"/>
    <property type="match status" value="1"/>
</dbReference>
<evidence type="ECO:0000256" key="1">
    <source>
        <dbReference type="ARBA" id="ARBA00022491"/>
    </source>
</evidence>
<dbReference type="Proteomes" id="UP000534870">
    <property type="component" value="Unassembled WGS sequence"/>
</dbReference>
<dbReference type="SMART" id="SM01134">
    <property type="entry name" value="DeoRC"/>
    <property type="match status" value="1"/>
</dbReference>
<proteinExistence type="predicted"/>
<dbReference type="EMBL" id="CP152276">
    <property type="protein sequence ID" value="XAE43248.1"/>
    <property type="molecule type" value="Genomic_DNA"/>
</dbReference>
<gene>
    <name evidence="7" type="ORF">AAC691_01905</name>
    <name evidence="6" type="ORF">HUK84_16770</name>
</gene>
<keyword evidence="1" id="KW-0678">Repressor</keyword>
<dbReference type="Pfam" id="PF08220">
    <property type="entry name" value="HTH_DeoR"/>
    <property type="match status" value="1"/>
</dbReference>
<name>A0A7Y7M907_9PROT</name>
<organism evidence="6 8">
    <name type="scientific">Nguyenibacter vanlangensis</name>
    <dbReference type="NCBI Taxonomy" id="1216886"/>
    <lineage>
        <taxon>Bacteria</taxon>
        <taxon>Pseudomonadati</taxon>
        <taxon>Pseudomonadota</taxon>
        <taxon>Alphaproteobacteria</taxon>
        <taxon>Acetobacterales</taxon>
        <taxon>Acetobacteraceae</taxon>
        <taxon>Nguyenibacter</taxon>
    </lineage>
</organism>
<dbReference type="InterPro" id="IPR050313">
    <property type="entry name" value="Carb_Metab_HTH_regulators"/>
</dbReference>
<evidence type="ECO:0000256" key="4">
    <source>
        <dbReference type="ARBA" id="ARBA00023163"/>
    </source>
</evidence>
<reference evidence="7 9" key="2">
    <citation type="submission" date="2024-04" db="EMBL/GenBank/DDBJ databases">
        <title>Complete genome sequence of Nguyenibacter vanlangesis HBCM-1154, a strain capable of nitrogen fixation, IAA production, and phosphorus solubilization isolated from sugarcane soil.</title>
        <authorList>
            <person name="MY HANH P."/>
        </authorList>
    </citation>
    <scope>NUCLEOTIDE SEQUENCE [LARGE SCALE GENOMIC DNA]</scope>
    <source>
        <strain evidence="7 9">HBCM 1154</strain>
    </source>
</reference>
<evidence type="ECO:0000313" key="7">
    <source>
        <dbReference type="EMBL" id="XAE43248.1"/>
    </source>
</evidence>
<dbReference type="RefSeq" id="WP_176641292.1">
    <property type="nucleotide sequence ID" value="NZ_CP152276.1"/>
</dbReference>
<dbReference type="InterPro" id="IPR036388">
    <property type="entry name" value="WH-like_DNA-bd_sf"/>
</dbReference>
<evidence type="ECO:0000256" key="3">
    <source>
        <dbReference type="ARBA" id="ARBA00023125"/>
    </source>
</evidence>
<evidence type="ECO:0000259" key="5">
    <source>
        <dbReference type="PROSITE" id="PS51000"/>
    </source>
</evidence>
<dbReference type="AlphaFoldDB" id="A0A7Y7M907"/>
<dbReference type="InterPro" id="IPR001034">
    <property type="entry name" value="DeoR_HTH"/>
</dbReference>
<dbReference type="Pfam" id="PF00455">
    <property type="entry name" value="DeoRC"/>
    <property type="match status" value="1"/>
</dbReference>
<evidence type="ECO:0000256" key="2">
    <source>
        <dbReference type="ARBA" id="ARBA00023015"/>
    </source>
</evidence>
<dbReference type="InterPro" id="IPR036390">
    <property type="entry name" value="WH_DNA-bd_sf"/>
</dbReference>
<dbReference type="GO" id="GO:0003677">
    <property type="term" value="F:DNA binding"/>
    <property type="evidence" value="ECO:0007669"/>
    <property type="project" value="UniProtKB-KW"/>
</dbReference>
<evidence type="ECO:0000313" key="8">
    <source>
        <dbReference type="Proteomes" id="UP000534870"/>
    </source>
</evidence>
<evidence type="ECO:0000313" key="9">
    <source>
        <dbReference type="Proteomes" id="UP001449795"/>
    </source>
</evidence>
<protein>
    <submittedName>
        <fullName evidence="7">DeoR/GlpR family DNA-binding transcription regulator</fullName>
    </submittedName>
    <submittedName>
        <fullName evidence="6">DeoR/GlpR transcriptional regulator</fullName>
    </submittedName>
</protein>
<dbReference type="Gene3D" id="1.10.10.10">
    <property type="entry name" value="Winged helix-like DNA-binding domain superfamily/Winged helix DNA-binding domain"/>
    <property type="match status" value="1"/>
</dbReference>
<dbReference type="PROSITE" id="PS51000">
    <property type="entry name" value="HTH_DEOR_2"/>
    <property type="match status" value="1"/>
</dbReference>
<dbReference type="PROSITE" id="PS00894">
    <property type="entry name" value="HTH_DEOR_1"/>
    <property type="match status" value="1"/>
</dbReference>
<keyword evidence="9" id="KW-1185">Reference proteome</keyword>
<dbReference type="Gene3D" id="3.30.750.70">
    <property type="entry name" value="4-hydroxybutyrate coenzyme like domains"/>
    <property type="match status" value="1"/>
</dbReference>
<evidence type="ECO:0000313" key="6">
    <source>
        <dbReference type="EMBL" id="NVN12758.1"/>
    </source>
</evidence>
<dbReference type="InterPro" id="IPR018356">
    <property type="entry name" value="Tscrpt_reg_HTH_DeoR_CS"/>
</dbReference>
<dbReference type="InterPro" id="IPR014036">
    <property type="entry name" value="DeoR-like_C"/>
</dbReference>
<keyword evidence="2" id="KW-0805">Transcription regulation</keyword>
<keyword evidence="3 7" id="KW-0238">DNA-binding</keyword>
<accession>A0A7Y7M907</accession>
<reference evidence="6 8" key="1">
    <citation type="submission" date="2020-06" db="EMBL/GenBank/DDBJ databases">
        <title>Description of novel acetic acid bacteria.</title>
        <authorList>
            <person name="Sombolestani A."/>
        </authorList>
    </citation>
    <scope>NUCLEOTIDE SEQUENCE [LARGE SCALE GENOMIC DNA]</scope>
    <source>
        <strain evidence="6 8">LMG 31431</strain>
    </source>
</reference>
<sequence length="257" mass="28250">MSRIPTDERHREILSLVRLRGYVSNEELAQRLQVAVQTIRRDVNHLAGAGLVTRHHGGAGLVSSIENIAYTERQILNRREKEAIGQLAARDIPDNSSLFINIGTTTEAFARALLRHRALRVITNNLHVAAILSPQADFRVVIAGGSVRAHDGGITGPTATAMIDQYRADYGVIGISGIEEDGTLLDFDLDEIDLAQAIMRNARRIFLLADHTKFARRPMGRVGNLSHIHALFTDRAPPPAIRALLDAHQVALHIAEP</sequence>
<dbReference type="PANTHER" id="PTHR30363:SF4">
    <property type="entry name" value="GLYCEROL-3-PHOSPHATE REGULON REPRESSOR"/>
    <property type="match status" value="1"/>
</dbReference>
<dbReference type="SUPFAM" id="SSF46785">
    <property type="entry name" value="Winged helix' DNA-binding domain"/>
    <property type="match status" value="1"/>
</dbReference>
<dbReference type="EMBL" id="JABXXP010000572">
    <property type="protein sequence ID" value="NVN12758.1"/>
    <property type="molecule type" value="Genomic_DNA"/>
</dbReference>
<dbReference type="PANTHER" id="PTHR30363">
    <property type="entry name" value="HTH-TYPE TRANSCRIPTIONAL REGULATOR SRLR-RELATED"/>
    <property type="match status" value="1"/>
</dbReference>
<dbReference type="Proteomes" id="UP001449795">
    <property type="component" value="Chromosome"/>
</dbReference>
<dbReference type="GO" id="GO:0003700">
    <property type="term" value="F:DNA-binding transcription factor activity"/>
    <property type="evidence" value="ECO:0007669"/>
    <property type="project" value="InterPro"/>
</dbReference>
<dbReference type="InterPro" id="IPR037171">
    <property type="entry name" value="NagB/RpiA_transferase-like"/>
</dbReference>
<feature type="domain" description="HTH deoR-type" evidence="5">
    <location>
        <begin position="6"/>
        <end position="61"/>
    </location>
</feature>
<keyword evidence="4" id="KW-0804">Transcription</keyword>